<dbReference type="Pfam" id="PF00326">
    <property type="entry name" value="Peptidase_S9"/>
    <property type="match status" value="1"/>
</dbReference>
<evidence type="ECO:0000259" key="1">
    <source>
        <dbReference type="Pfam" id="PF00326"/>
    </source>
</evidence>
<dbReference type="AlphaFoldDB" id="A0ABD0UKH0"/>
<dbReference type="InterPro" id="IPR001375">
    <property type="entry name" value="Peptidase_S9_cat"/>
</dbReference>
<protein>
    <recommendedName>
        <fullName evidence="1">Peptidase S9 prolyl oligopeptidase catalytic domain-containing protein</fullName>
    </recommendedName>
</protein>
<dbReference type="PANTHER" id="PTHR42881">
    <property type="entry name" value="PROLYL ENDOPEPTIDASE"/>
    <property type="match status" value="1"/>
</dbReference>
<reference evidence="2 3" key="1">
    <citation type="journal article" date="2024" name="Plant Biotechnol. J.">
        <title>Dendrobium thyrsiflorum genome and its molecular insights into genes involved in important horticultural traits.</title>
        <authorList>
            <person name="Chen B."/>
            <person name="Wang J.Y."/>
            <person name="Zheng P.J."/>
            <person name="Li K.L."/>
            <person name="Liang Y.M."/>
            <person name="Chen X.F."/>
            <person name="Zhang C."/>
            <person name="Zhao X."/>
            <person name="He X."/>
            <person name="Zhang G.Q."/>
            <person name="Liu Z.J."/>
            <person name="Xu Q."/>
        </authorList>
    </citation>
    <scope>NUCLEOTIDE SEQUENCE [LARGE SCALE GENOMIC DNA]</scope>
    <source>
        <strain evidence="2">GZMU011</strain>
    </source>
</reference>
<dbReference type="Proteomes" id="UP001552299">
    <property type="component" value="Unassembled WGS sequence"/>
</dbReference>
<gene>
    <name evidence="2" type="ORF">M5K25_016758</name>
</gene>
<dbReference type="Gene3D" id="3.40.50.1820">
    <property type="entry name" value="alpha/beta hydrolase"/>
    <property type="match status" value="1"/>
</dbReference>
<keyword evidence="3" id="KW-1185">Reference proteome</keyword>
<name>A0ABD0UKH0_DENTH</name>
<evidence type="ECO:0000313" key="3">
    <source>
        <dbReference type="Proteomes" id="UP001552299"/>
    </source>
</evidence>
<dbReference type="EMBL" id="JANQDX010000013">
    <property type="protein sequence ID" value="KAL0913307.1"/>
    <property type="molecule type" value="Genomic_DNA"/>
</dbReference>
<comment type="caution">
    <text evidence="2">The sequence shown here is derived from an EMBL/GenBank/DDBJ whole genome shotgun (WGS) entry which is preliminary data.</text>
</comment>
<evidence type="ECO:0000313" key="2">
    <source>
        <dbReference type="EMBL" id="KAL0913307.1"/>
    </source>
</evidence>
<dbReference type="InterPro" id="IPR051167">
    <property type="entry name" value="Prolyl_oligopep/macrocyclase"/>
</dbReference>
<accession>A0ABD0UKH0</accession>
<sequence length="191" mass="21560">MYGRLGMVDVVSQVFDSISERNVGSSTAIIYGLVQHDHAKEGLVLFCKMRLTVQGRWNQGYILKKGLSMNSFIGSALWDVYVKCGKRYSPLHNVIRPWEKSSDSSTQYPPTMLLTADHDDRVVPLHELKFLATMQYILCTSLENTPQKNPIIARIDRKDGHGVGRSTQKMIDEAADRYGFAAKMMGVSWND</sequence>
<feature type="domain" description="Peptidase S9 prolyl oligopeptidase catalytic" evidence="1">
    <location>
        <begin position="88"/>
        <end position="186"/>
    </location>
</feature>
<organism evidence="2 3">
    <name type="scientific">Dendrobium thyrsiflorum</name>
    <name type="common">Pinecone-like raceme dendrobium</name>
    <name type="synonym">Orchid</name>
    <dbReference type="NCBI Taxonomy" id="117978"/>
    <lineage>
        <taxon>Eukaryota</taxon>
        <taxon>Viridiplantae</taxon>
        <taxon>Streptophyta</taxon>
        <taxon>Embryophyta</taxon>
        <taxon>Tracheophyta</taxon>
        <taxon>Spermatophyta</taxon>
        <taxon>Magnoliopsida</taxon>
        <taxon>Liliopsida</taxon>
        <taxon>Asparagales</taxon>
        <taxon>Orchidaceae</taxon>
        <taxon>Epidendroideae</taxon>
        <taxon>Malaxideae</taxon>
        <taxon>Dendrobiinae</taxon>
        <taxon>Dendrobium</taxon>
    </lineage>
</organism>
<dbReference type="PANTHER" id="PTHR42881:SF1">
    <property type="entry name" value="PROLYL ENDOPEPTIDASE"/>
    <property type="match status" value="1"/>
</dbReference>
<proteinExistence type="predicted"/>
<dbReference type="InterPro" id="IPR029058">
    <property type="entry name" value="AB_hydrolase_fold"/>
</dbReference>